<evidence type="ECO:0000313" key="2">
    <source>
        <dbReference type="EMBL" id="KAG5460681.1"/>
    </source>
</evidence>
<evidence type="ECO:0000256" key="1">
    <source>
        <dbReference type="SAM" id="MobiDB-lite"/>
    </source>
</evidence>
<proteinExistence type="predicted"/>
<name>A0A8H7ZWH1_9FUNG</name>
<feature type="region of interest" description="Disordered" evidence="1">
    <location>
        <begin position="60"/>
        <end position="111"/>
    </location>
</feature>
<gene>
    <name evidence="2" type="ORF">BJ554DRAFT_7235</name>
</gene>
<feature type="compositionally biased region" description="Basic and acidic residues" evidence="1">
    <location>
        <begin position="70"/>
        <end position="82"/>
    </location>
</feature>
<dbReference type="Proteomes" id="UP000673691">
    <property type="component" value="Unassembled WGS sequence"/>
</dbReference>
<dbReference type="EMBL" id="JAEFCI010004862">
    <property type="protein sequence ID" value="KAG5460681.1"/>
    <property type="molecule type" value="Genomic_DNA"/>
</dbReference>
<reference evidence="2 3" key="1">
    <citation type="journal article" name="Sci. Rep.">
        <title>Genome-scale phylogenetic analyses confirm Olpidium as the closest living zoosporic fungus to the non-flagellated, terrestrial fungi.</title>
        <authorList>
            <person name="Chang Y."/>
            <person name="Rochon D."/>
            <person name="Sekimoto S."/>
            <person name="Wang Y."/>
            <person name="Chovatia M."/>
            <person name="Sandor L."/>
            <person name="Salamov A."/>
            <person name="Grigoriev I.V."/>
            <person name="Stajich J.E."/>
            <person name="Spatafora J.W."/>
        </authorList>
    </citation>
    <scope>NUCLEOTIDE SEQUENCE [LARGE SCALE GENOMIC DNA]</scope>
    <source>
        <strain evidence="2">S191</strain>
    </source>
</reference>
<dbReference type="AlphaFoldDB" id="A0A8H7ZWH1"/>
<comment type="caution">
    <text evidence="2">The sequence shown here is derived from an EMBL/GenBank/DDBJ whole genome shotgun (WGS) entry which is preliminary data.</text>
</comment>
<protein>
    <submittedName>
        <fullName evidence="2">Uncharacterized protein</fullName>
    </submittedName>
</protein>
<sequence length="111" mass="12626">MADVLHVTGKTPAWGVGRGASFSSCFRCQDRRPDRLRQSRLRRPERRIWSRLRHPALKKRVTPGKIVRKLSSERGPRQRSPDAKNGAPPDLALLDTEAPPSTWPPSGRRLR</sequence>
<organism evidence="2 3">
    <name type="scientific">Olpidium bornovanus</name>
    <dbReference type="NCBI Taxonomy" id="278681"/>
    <lineage>
        <taxon>Eukaryota</taxon>
        <taxon>Fungi</taxon>
        <taxon>Fungi incertae sedis</taxon>
        <taxon>Olpidiomycota</taxon>
        <taxon>Olpidiomycotina</taxon>
        <taxon>Olpidiomycetes</taxon>
        <taxon>Olpidiales</taxon>
        <taxon>Olpidiaceae</taxon>
        <taxon>Olpidium</taxon>
    </lineage>
</organism>
<evidence type="ECO:0000313" key="3">
    <source>
        <dbReference type="Proteomes" id="UP000673691"/>
    </source>
</evidence>
<keyword evidence="3" id="KW-1185">Reference proteome</keyword>
<accession>A0A8H7ZWH1</accession>